<dbReference type="RefSeq" id="WP_251802104.1">
    <property type="nucleotide sequence ID" value="NZ_JAMQOL010000048.1"/>
</dbReference>
<evidence type="ECO:0000256" key="1">
    <source>
        <dbReference type="SAM" id="SignalP"/>
    </source>
</evidence>
<dbReference type="InterPro" id="IPR036366">
    <property type="entry name" value="PGBDSf"/>
</dbReference>
<dbReference type="InterPro" id="IPR002477">
    <property type="entry name" value="Peptidoglycan-bd-like"/>
</dbReference>
<keyword evidence="1" id="KW-0732">Signal</keyword>
<feature type="chain" id="PRO_5046546228" evidence="1">
    <location>
        <begin position="25"/>
        <end position="192"/>
    </location>
</feature>
<sequence length="192" mass="19910">MRIRRFLAPALLALTLSAASLAGAQPAAAAAAGDYRITIDMLECDVMAVGVQGTCIISLQTWLNIFDDTSIPVTGYFDQATKDAVIKFQSRHGLQPDGRFGDRSRLALYRDYVHMKENSVATPRPGAPIDAKCNPATGVNCDKGAAIPGINGGIVQSVFCNTTSGGLGLLKSAIKGGAIGIGAGIACDILLS</sequence>
<dbReference type="Proteomes" id="UP001523216">
    <property type="component" value="Unassembled WGS sequence"/>
</dbReference>
<reference evidence="3 4" key="1">
    <citation type="submission" date="2022-06" db="EMBL/GenBank/DDBJ databases">
        <title>Actinoplanes abujensis sp. nov., isolated from Nigerian arid soil.</title>
        <authorList>
            <person name="Ding P."/>
        </authorList>
    </citation>
    <scope>NUCLEOTIDE SEQUENCE [LARGE SCALE GENOMIC DNA]</scope>
    <source>
        <strain evidence="4">TRM88002</strain>
    </source>
</reference>
<evidence type="ECO:0000259" key="2">
    <source>
        <dbReference type="Pfam" id="PF01471"/>
    </source>
</evidence>
<comment type="caution">
    <text evidence="3">The sequence shown here is derived from an EMBL/GenBank/DDBJ whole genome shotgun (WGS) entry which is preliminary data.</text>
</comment>
<gene>
    <name evidence="3" type="ORF">LXN57_32930</name>
</gene>
<keyword evidence="4" id="KW-1185">Reference proteome</keyword>
<evidence type="ECO:0000313" key="3">
    <source>
        <dbReference type="EMBL" id="MCM4082382.1"/>
    </source>
</evidence>
<dbReference type="Gene3D" id="1.10.101.10">
    <property type="entry name" value="PGBD-like superfamily/PGBD"/>
    <property type="match status" value="1"/>
</dbReference>
<evidence type="ECO:0000313" key="4">
    <source>
        <dbReference type="Proteomes" id="UP001523216"/>
    </source>
</evidence>
<dbReference type="SUPFAM" id="SSF47090">
    <property type="entry name" value="PGBD-like"/>
    <property type="match status" value="1"/>
</dbReference>
<proteinExistence type="predicted"/>
<organism evidence="3 4">
    <name type="scientific">Paractinoplanes hotanensis</name>
    <dbReference type="NCBI Taxonomy" id="2906497"/>
    <lineage>
        <taxon>Bacteria</taxon>
        <taxon>Bacillati</taxon>
        <taxon>Actinomycetota</taxon>
        <taxon>Actinomycetes</taxon>
        <taxon>Micromonosporales</taxon>
        <taxon>Micromonosporaceae</taxon>
        <taxon>Paractinoplanes</taxon>
    </lineage>
</organism>
<protein>
    <submittedName>
        <fullName evidence="3">Peptidoglycan-binding protein</fullName>
    </submittedName>
</protein>
<name>A0ABT0YA69_9ACTN</name>
<dbReference type="EMBL" id="JAMQOL010000048">
    <property type="protein sequence ID" value="MCM4082382.1"/>
    <property type="molecule type" value="Genomic_DNA"/>
</dbReference>
<dbReference type="InterPro" id="IPR036365">
    <property type="entry name" value="PGBD-like_sf"/>
</dbReference>
<dbReference type="Pfam" id="PF01471">
    <property type="entry name" value="PG_binding_1"/>
    <property type="match status" value="1"/>
</dbReference>
<feature type="signal peptide" evidence="1">
    <location>
        <begin position="1"/>
        <end position="24"/>
    </location>
</feature>
<feature type="domain" description="Peptidoglycan binding-like" evidence="2">
    <location>
        <begin position="56"/>
        <end position="102"/>
    </location>
</feature>
<accession>A0ABT0YA69</accession>